<evidence type="ECO:0000256" key="8">
    <source>
        <dbReference type="ARBA" id="ARBA00023295"/>
    </source>
</evidence>
<dbReference type="Pfam" id="PF00457">
    <property type="entry name" value="Glyco_hydro_11"/>
    <property type="match status" value="1"/>
</dbReference>
<evidence type="ECO:0000313" key="15">
    <source>
        <dbReference type="Proteomes" id="UP001271007"/>
    </source>
</evidence>
<dbReference type="PANTHER" id="PTHR46828">
    <property type="entry name" value="ENDO-1,4-BETA-XYLANASE A-RELATED"/>
    <property type="match status" value="1"/>
</dbReference>
<dbReference type="SUPFAM" id="SSF49899">
    <property type="entry name" value="Concanavalin A-like lectins/glucanases"/>
    <property type="match status" value="1"/>
</dbReference>
<evidence type="ECO:0000256" key="6">
    <source>
        <dbReference type="ARBA" id="ARBA00022801"/>
    </source>
</evidence>
<keyword evidence="15" id="KW-1185">Reference proteome</keyword>
<keyword evidence="8 11" id="KW-0326">Glycosidase</keyword>
<comment type="caution">
    <text evidence="14">The sequence shown here is derived from an EMBL/GenBank/DDBJ whole genome shotgun (WGS) entry which is preliminary data.</text>
</comment>
<evidence type="ECO:0000256" key="1">
    <source>
        <dbReference type="ARBA" id="ARBA00000681"/>
    </source>
</evidence>
<evidence type="ECO:0000259" key="13">
    <source>
        <dbReference type="PROSITE" id="PS51761"/>
    </source>
</evidence>
<evidence type="ECO:0000256" key="9">
    <source>
        <dbReference type="ARBA" id="ARBA00023326"/>
    </source>
</evidence>
<keyword evidence="12" id="KW-0732">Signal</keyword>
<sequence>MRSFTNALLAGAAATTVLAQDALDYVQNYNGDFVVSLGWTTGTDRDITYSGTYSASGSGSYLAVYGWVNSPQAEFVESMGSYDPCSAGAATNQGTVESDGGTYTLCADTRINQPSITGNSTFTQFWSVRQSQRTSVESFPGDPISVPRLIRSI</sequence>
<gene>
    <name evidence="14" type="ORF">LTR09_000140</name>
</gene>
<evidence type="ECO:0000256" key="5">
    <source>
        <dbReference type="ARBA" id="ARBA00022651"/>
    </source>
</evidence>
<comment type="caution">
    <text evidence="10">Lacks conserved residue(s) required for the propagation of feature annotation.</text>
</comment>
<evidence type="ECO:0000256" key="11">
    <source>
        <dbReference type="RuleBase" id="RU362015"/>
    </source>
</evidence>
<dbReference type="InterPro" id="IPR001137">
    <property type="entry name" value="Glyco_hydro_11"/>
</dbReference>
<dbReference type="PANTHER" id="PTHR46828:SF2">
    <property type="entry name" value="ENDO-1,4-BETA-XYLANASE A-RELATED"/>
    <property type="match status" value="1"/>
</dbReference>
<evidence type="ECO:0000313" key="14">
    <source>
        <dbReference type="EMBL" id="KAK3058576.1"/>
    </source>
</evidence>
<dbReference type="GO" id="GO:0031176">
    <property type="term" value="F:endo-1,4-beta-xylanase activity"/>
    <property type="evidence" value="ECO:0007669"/>
    <property type="project" value="UniProtKB-EC"/>
</dbReference>
<evidence type="ECO:0000256" key="4">
    <source>
        <dbReference type="ARBA" id="ARBA00012590"/>
    </source>
</evidence>
<comment type="pathway">
    <text evidence="2 11">Glycan degradation; xylan degradation.</text>
</comment>
<dbReference type="EMBL" id="JAWDJX010000001">
    <property type="protein sequence ID" value="KAK3058576.1"/>
    <property type="molecule type" value="Genomic_DNA"/>
</dbReference>
<dbReference type="InterPro" id="IPR013320">
    <property type="entry name" value="ConA-like_dom_sf"/>
</dbReference>
<dbReference type="Proteomes" id="UP001271007">
    <property type="component" value="Unassembled WGS sequence"/>
</dbReference>
<accession>A0AAJ0LX52</accession>
<evidence type="ECO:0000256" key="7">
    <source>
        <dbReference type="ARBA" id="ARBA00023277"/>
    </source>
</evidence>
<dbReference type="PROSITE" id="PS51761">
    <property type="entry name" value="GH11_3"/>
    <property type="match status" value="1"/>
</dbReference>
<dbReference type="InterPro" id="IPR033123">
    <property type="entry name" value="GH11_dom"/>
</dbReference>
<comment type="similarity">
    <text evidence="3 10 11">Belongs to the glycosyl hydrolase 11 (cellulase G) family.</text>
</comment>
<dbReference type="GO" id="GO:0045493">
    <property type="term" value="P:xylan catabolic process"/>
    <property type="evidence" value="ECO:0007669"/>
    <property type="project" value="UniProtKB-KW"/>
</dbReference>
<keyword evidence="5 11" id="KW-0858">Xylan degradation</keyword>
<feature type="chain" id="PRO_5042561279" description="Endo-1,4-beta-xylanase" evidence="12">
    <location>
        <begin position="20"/>
        <end position="153"/>
    </location>
</feature>
<reference evidence="14" key="1">
    <citation type="submission" date="2023-04" db="EMBL/GenBank/DDBJ databases">
        <title>Black Yeasts Isolated from many extreme environments.</title>
        <authorList>
            <person name="Coleine C."/>
            <person name="Stajich J.E."/>
            <person name="Selbmann L."/>
        </authorList>
    </citation>
    <scope>NUCLEOTIDE SEQUENCE</scope>
    <source>
        <strain evidence="14">CCFEE 5312</strain>
    </source>
</reference>
<evidence type="ECO:0000256" key="2">
    <source>
        <dbReference type="ARBA" id="ARBA00004851"/>
    </source>
</evidence>
<dbReference type="EC" id="3.2.1.8" evidence="4 11"/>
<keyword evidence="6 11" id="KW-0378">Hydrolase</keyword>
<evidence type="ECO:0000256" key="12">
    <source>
        <dbReference type="SAM" id="SignalP"/>
    </source>
</evidence>
<dbReference type="Gene3D" id="2.60.120.180">
    <property type="match status" value="1"/>
</dbReference>
<keyword evidence="7 11" id="KW-0119">Carbohydrate metabolism</keyword>
<organism evidence="14 15">
    <name type="scientific">Extremus antarcticus</name>
    <dbReference type="NCBI Taxonomy" id="702011"/>
    <lineage>
        <taxon>Eukaryota</taxon>
        <taxon>Fungi</taxon>
        <taxon>Dikarya</taxon>
        <taxon>Ascomycota</taxon>
        <taxon>Pezizomycotina</taxon>
        <taxon>Dothideomycetes</taxon>
        <taxon>Dothideomycetidae</taxon>
        <taxon>Mycosphaerellales</taxon>
        <taxon>Extremaceae</taxon>
        <taxon>Extremus</taxon>
    </lineage>
</organism>
<comment type="catalytic activity">
    <reaction evidence="1 11">
        <text>Endohydrolysis of (1-&gt;4)-beta-D-xylosidic linkages in xylans.</text>
        <dbReference type="EC" id="3.2.1.8"/>
    </reaction>
</comment>
<evidence type="ECO:0000256" key="10">
    <source>
        <dbReference type="PROSITE-ProRule" id="PRU01097"/>
    </source>
</evidence>
<dbReference type="PRINTS" id="PR00911">
    <property type="entry name" value="GLHYDRLASE11"/>
</dbReference>
<protein>
    <recommendedName>
        <fullName evidence="4 11">Endo-1,4-beta-xylanase</fullName>
        <ecNumber evidence="4 11">3.2.1.8</ecNumber>
    </recommendedName>
</protein>
<name>A0AAJ0LX52_9PEZI</name>
<feature type="signal peptide" evidence="12">
    <location>
        <begin position="1"/>
        <end position="19"/>
    </location>
</feature>
<feature type="domain" description="GH11" evidence="13">
    <location>
        <begin position="1"/>
        <end position="153"/>
    </location>
</feature>
<keyword evidence="9 11" id="KW-0624">Polysaccharide degradation</keyword>
<dbReference type="InterPro" id="IPR013319">
    <property type="entry name" value="GH11/12"/>
</dbReference>
<evidence type="ECO:0000256" key="3">
    <source>
        <dbReference type="ARBA" id="ARBA00007792"/>
    </source>
</evidence>
<proteinExistence type="inferred from homology"/>
<dbReference type="AlphaFoldDB" id="A0AAJ0LX52"/>